<accession>A0A075QY15</accession>
<sequence length="104" mass="11912">MMWFAIYFTGMIASLIMGVYYSINARRRGLHPLQSRMTLGKMNISLGCLLILFGLNQFSFQDLDGIRIGVAFVMLLVGIINLVLGTKHYIRNKQEWLRVAETLK</sequence>
<keyword evidence="1" id="KW-0812">Transmembrane</keyword>
<evidence type="ECO:0000256" key="1">
    <source>
        <dbReference type="SAM" id="Phobius"/>
    </source>
</evidence>
<dbReference type="InterPro" id="IPR025618">
    <property type="entry name" value="YtpI"/>
</dbReference>
<keyword evidence="1" id="KW-0472">Membrane</keyword>
<dbReference type="STRING" id="1042163.BRLA_c009010"/>
<reference evidence="2 3" key="1">
    <citation type="journal article" date="2011" name="J. Bacteriol.">
        <title>Genome sequence of Brevibacillus laterosporus LMG 15441, a pathogen of invertebrates.</title>
        <authorList>
            <person name="Djukic M."/>
            <person name="Poehlein A."/>
            <person name="Thurmer A."/>
            <person name="Daniel R."/>
        </authorList>
    </citation>
    <scope>NUCLEOTIDE SEQUENCE [LARGE SCALE GENOMIC DNA]</scope>
    <source>
        <strain evidence="2 3">LMG 15441</strain>
    </source>
</reference>
<dbReference type="AlphaFoldDB" id="A0A075QY15"/>
<protein>
    <submittedName>
        <fullName evidence="2">YtpI-like protein</fullName>
    </submittedName>
</protein>
<proteinExistence type="predicted"/>
<dbReference type="KEGG" id="blr:BRLA_c009010"/>
<feature type="transmembrane region" description="Helical" evidence="1">
    <location>
        <begin position="6"/>
        <end position="23"/>
    </location>
</feature>
<feature type="transmembrane region" description="Helical" evidence="1">
    <location>
        <begin position="66"/>
        <end position="84"/>
    </location>
</feature>
<name>A0A075QY15_BRELA</name>
<dbReference type="Pfam" id="PF14007">
    <property type="entry name" value="YtpI"/>
    <property type="match status" value="1"/>
</dbReference>
<feature type="transmembrane region" description="Helical" evidence="1">
    <location>
        <begin position="44"/>
        <end position="60"/>
    </location>
</feature>
<dbReference type="Proteomes" id="UP000005850">
    <property type="component" value="Chromosome"/>
</dbReference>
<dbReference type="HOGENOM" id="CLU_2258354_0_0_9"/>
<evidence type="ECO:0000313" key="3">
    <source>
        <dbReference type="Proteomes" id="UP000005850"/>
    </source>
</evidence>
<gene>
    <name evidence="2" type="ORF">BRLA_c009010</name>
</gene>
<organism evidence="2 3">
    <name type="scientific">Brevibacillus laterosporus LMG 15441</name>
    <dbReference type="NCBI Taxonomy" id="1042163"/>
    <lineage>
        <taxon>Bacteria</taxon>
        <taxon>Bacillati</taxon>
        <taxon>Bacillota</taxon>
        <taxon>Bacilli</taxon>
        <taxon>Bacillales</taxon>
        <taxon>Paenibacillaceae</taxon>
        <taxon>Brevibacillus</taxon>
    </lineage>
</organism>
<evidence type="ECO:0000313" key="2">
    <source>
        <dbReference type="EMBL" id="AIG25242.1"/>
    </source>
</evidence>
<dbReference type="EMBL" id="CP007806">
    <property type="protein sequence ID" value="AIG25242.1"/>
    <property type="molecule type" value="Genomic_DNA"/>
</dbReference>
<keyword evidence="1" id="KW-1133">Transmembrane helix</keyword>
<keyword evidence="3" id="KW-1185">Reference proteome</keyword>